<accession>J3MBH5</accession>
<dbReference type="FunFam" id="3.30.40.10:FF:000428">
    <property type="entry name" value="U-box domain-containing protein 54"/>
    <property type="match status" value="1"/>
</dbReference>
<gene>
    <name evidence="12" type="primary">LOC102703876</name>
</gene>
<feature type="compositionally biased region" description="Basic and acidic residues" evidence="10">
    <location>
        <begin position="19"/>
        <end position="28"/>
    </location>
</feature>
<dbReference type="OMA" id="FTCPISH"/>
<sequence length="449" mass="51610">MPPIESRRRGTTEEEERKEEEARREKKLGDDACGAMRYKPAVEHYTRGADLDPADISLWIKRAKAYFRMNQYEECVIDCDEALKRSGGGGGGDKLAAKALSWKGLALLNLAACAADCEPAILALRQSLGKHYREETHAVLDEAERAMESFQEQEAADRHQHKGGELLRQQKYEEAVMQFTEAIKRNPRNPKNFSDRAQCHIKQGELPKALEDADRCIELDSTFGMGYVCKGMAQLRMGKYEDAQATYVGGLKHDPRNLQILDGLERCAVFFKAANGSNSRAKDSRQHERDIEHLRDELQKSKEKASRERSRRMEYEELARALEESYSGLVEQLTTKHDVVTVELQLAREHKEDLEHQLSECRECLERLLSTQSRVPPHFICPISHEVMNDPHIAADGYTYEAEEIRHWFQRGRHTSPMTNLRLEHEQLIPNRALRSAIQEWRQQQNMAL</sequence>
<dbReference type="EC" id="2.3.2.27" evidence="3"/>
<dbReference type="EnsemblPlants" id="OB06G13690.1">
    <property type="protein sequence ID" value="OB06G13690.1"/>
    <property type="gene ID" value="OB06G13690"/>
</dbReference>
<dbReference type="PROSITE" id="PS50005">
    <property type="entry name" value="TPR"/>
    <property type="match status" value="1"/>
</dbReference>
<feature type="coiled-coil region" evidence="9">
    <location>
        <begin position="133"/>
        <end position="160"/>
    </location>
</feature>
<evidence type="ECO:0000256" key="9">
    <source>
        <dbReference type="SAM" id="Coils"/>
    </source>
</evidence>
<evidence type="ECO:0000256" key="4">
    <source>
        <dbReference type="ARBA" id="ARBA00022679"/>
    </source>
</evidence>
<dbReference type="InterPro" id="IPR003613">
    <property type="entry name" value="Ubox_domain"/>
</dbReference>
<dbReference type="UniPathway" id="UPA00143"/>
<evidence type="ECO:0000256" key="1">
    <source>
        <dbReference type="ARBA" id="ARBA00000900"/>
    </source>
</evidence>
<comment type="pathway">
    <text evidence="2">Protein modification; protein ubiquitination.</text>
</comment>
<dbReference type="OrthoDB" id="10064100at2759"/>
<feature type="domain" description="U-box" evidence="11">
    <location>
        <begin position="374"/>
        <end position="448"/>
    </location>
</feature>
<dbReference type="Pfam" id="PF04564">
    <property type="entry name" value="U-box"/>
    <property type="match status" value="1"/>
</dbReference>
<keyword evidence="9" id="KW-0175">Coiled coil</keyword>
<evidence type="ECO:0000256" key="6">
    <source>
        <dbReference type="ARBA" id="ARBA00022786"/>
    </source>
</evidence>
<keyword evidence="7 8" id="KW-0802">TPR repeat</keyword>
<dbReference type="SMART" id="SM00028">
    <property type="entry name" value="TPR"/>
    <property type="match status" value="5"/>
</dbReference>
<evidence type="ECO:0000256" key="7">
    <source>
        <dbReference type="ARBA" id="ARBA00022803"/>
    </source>
</evidence>
<keyword evidence="4" id="KW-0808">Transferase</keyword>
<dbReference type="Proteomes" id="UP000006038">
    <property type="component" value="Chromosome 6"/>
</dbReference>
<reference evidence="12" key="2">
    <citation type="submission" date="2013-04" db="UniProtKB">
        <authorList>
            <consortium name="EnsemblPlants"/>
        </authorList>
    </citation>
    <scope>IDENTIFICATION</scope>
</reference>
<keyword evidence="5" id="KW-0677">Repeat</keyword>
<dbReference type="PANTHER" id="PTHR22904:SF523">
    <property type="entry name" value="STRESS-INDUCED-PHOSPHOPROTEIN 1"/>
    <property type="match status" value="1"/>
</dbReference>
<proteinExistence type="predicted"/>
<dbReference type="Pfam" id="PF13181">
    <property type="entry name" value="TPR_8"/>
    <property type="match status" value="1"/>
</dbReference>
<organism evidence="12">
    <name type="scientific">Oryza brachyantha</name>
    <name type="common">malo sina</name>
    <dbReference type="NCBI Taxonomy" id="4533"/>
    <lineage>
        <taxon>Eukaryota</taxon>
        <taxon>Viridiplantae</taxon>
        <taxon>Streptophyta</taxon>
        <taxon>Embryophyta</taxon>
        <taxon>Tracheophyta</taxon>
        <taxon>Spermatophyta</taxon>
        <taxon>Magnoliopsida</taxon>
        <taxon>Liliopsida</taxon>
        <taxon>Poales</taxon>
        <taxon>Poaceae</taxon>
        <taxon>BOP clade</taxon>
        <taxon>Oryzoideae</taxon>
        <taxon>Oryzeae</taxon>
        <taxon>Oryzinae</taxon>
        <taxon>Oryza</taxon>
    </lineage>
</organism>
<dbReference type="PANTHER" id="PTHR22904">
    <property type="entry name" value="TPR REPEAT CONTAINING PROTEIN"/>
    <property type="match status" value="1"/>
</dbReference>
<evidence type="ECO:0000256" key="5">
    <source>
        <dbReference type="ARBA" id="ARBA00022737"/>
    </source>
</evidence>
<evidence type="ECO:0000256" key="3">
    <source>
        <dbReference type="ARBA" id="ARBA00012483"/>
    </source>
</evidence>
<dbReference type="KEGG" id="obr:102703876"/>
<protein>
    <recommendedName>
        <fullName evidence="3">RING-type E3 ubiquitin transferase</fullName>
        <ecNumber evidence="3">2.3.2.27</ecNumber>
    </recommendedName>
</protein>
<dbReference type="SUPFAM" id="SSF57850">
    <property type="entry name" value="RING/U-box"/>
    <property type="match status" value="1"/>
</dbReference>
<dbReference type="InterPro" id="IPR019734">
    <property type="entry name" value="TPR_rpt"/>
</dbReference>
<dbReference type="InterPro" id="IPR013083">
    <property type="entry name" value="Znf_RING/FYVE/PHD"/>
</dbReference>
<evidence type="ECO:0000313" key="13">
    <source>
        <dbReference type="Proteomes" id="UP000006038"/>
    </source>
</evidence>
<dbReference type="GeneID" id="102703876"/>
<feature type="region of interest" description="Disordered" evidence="10">
    <location>
        <begin position="1"/>
        <end position="28"/>
    </location>
</feature>
<feature type="repeat" description="TPR" evidence="8">
    <location>
        <begin position="156"/>
        <end position="189"/>
    </location>
</feature>
<keyword evidence="13" id="KW-1185">Reference proteome</keyword>
<dbReference type="SUPFAM" id="SSF48452">
    <property type="entry name" value="TPR-like"/>
    <property type="match status" value="2"/>
</dbReference>
<evidence type="ECO:0000256" key="2">
    <source>
        <dbReference type="ARBA" id="ARBA00004906"/>
    </source>
</evidence>
<evidence type="ECO:0000256" key="8">
    <source>
        <dbReference type="PROSITE-ProRule" id="PRU00339"/>
    </source>
</evidence>
<keyword evidence="6" id="KW-0833">Ubl conjugation pathway</keyword>
<feature type="compositionally biased region" description="Basic and acidic residues" evidence="10">
    <location>
        <begin position="1"/>
        <end position="12"/>
    </location>
</feature>
<dbReference type="Gene3D" id="1.25.40.10">
    <property type="entry name" value="Tetratricopeptide repeat domain"/>
    <property type="match status" value="2"/>
</dbReference>
<dbReference type="GO" id="GO:0051879">
    <property type="term" value="F:Hsp90 protein binding"/>
    <property type="evidence" value="ECO:0007669"/>
    <property type="project" value="TreeGrafter"/>
</dbReference>
<dbReference type="STRING" id="4533.J3MBH5"/>
<dbReference type="Gene3D" id="3.30.40.10">
    <property type="entry name" value="Zinc/RING finger domain, C3HC4 (zinc finger)"/>
    <property type="match status" value="1"/>
</dbReference>
<dbReference type="eggNOG" id="KOG0548">
    <property type="taxonomic scope" value="Eukaryota"/>
</dbReference>
<evidence type="ECO:0000259" key="11">
    <source>
        <dbReference type="PROSITE" id="PS51698"/>
    </source>
</evidence>
<evidence type="ECO:0000313" key="12">
    <source>
        <dbReference type="EnsemblPlants" id="OB06G13690.1"/>
    </source>
</evidence>
<reference evidence="12" key="1">
    <citation type="journal article" date="2013" name="Nat. Commun.">
        <title>Whole-genome sequencing of Oryza brachyantha reveals mechanisms underlying Oryza genome evolution.</title>
        <authorList>
            <person name="Chen J."/>
            <person name="Huang Q."/>
            <person name="Gao D."/>
            <person name="Wang J."/>
            <person name="Lang Y."/>
            <person name="Liu T."/>
            <person name="Li B."/>
            <person name="Bai Z."/>
            <person name="Luis Goicoechea J."/>
            <person name="Liang C."/>
            <person name="Chen C."/>
            <person name="Zhang W."/>
            <person name="Sun S."/>
            <person name="Liao Y."/>
            <person name="Zhang X."/>
            <person name="Yang L."/>
            <person name="Song C."/>
            <person name="Wang M."/>
            <person name="Shi J."/>
            <person name="Liu G."/>
            <person name="Liu J."/>
            <person name="Zhou H."/>
            <person name="Zhou W."/>
            <person name="Yu Q."/>
            <person name="An N."/>
            <person name="Chen Y."/>
            <person name="Cai Q."/>
            <person name="Wang B."/>
            <person name="Liu B."/>
            <person name="Min J."/>
            <person name="Huang Y."/>
            <person name="Wu H."/>
            <person name="Li Z."/>
            <person name="Zhang Y."/>
            <person name="Yin Y."/>
            <person name="Song W."/>
            <person name="Jiang J."/>
            <person name="Jackson S.A."/>
            <person name="Wing R.A."/>
            <person name="Wang J."/>
            <person name="Chen M."/>
        </authorList>
    </citation>
    <scope>NUCLEOTIDE SEQUENCE [LARGE SCALE GENOMIC DNA]</scope>
    <source>
        <strain evidence="12">cv. IRGC 101232</strain>
    </source>
</reference>
<dbReference type="PROSITE" id="PS51698">
    <property type="entry name" value="U_BOX"/>
    <property type="match status" value="1"/>
</dbReference>
<feature type="compositionally biased region" description="Basic and acidic residues" evidence="10">
    <location>
        <begin position="280"/>
        <end position="310"/>
    </location>
</feature>
<name>J3MBH5_ORYBR</name>
<dbReference type="Pfam" id="PF13432">
    <property type="entry name" value="TPR_16"/>
    <property type="match status" value="1"/>
</dbReference>
<dbReference type="CDD" id="cd16655">
    <property type="entry name" value="RING-Ubox_WDSUB1-like"/>
    <property type="match status" value="1"/>
</dbReference>
<feature type="region of interest" description="Disordered" evidence="10">
    <location>
        <begin position="278"/>
        <end position="310"/>
    </location>
</feature>
<dbReference type="GO" id="GO:0061630">
    <property type="term" value="F:ubiquitin protein ligase activity"/>
    <property type="evidence" value="ECO:0007669"/>
    <property type="project" value="UniProtKB-EC"/>
</dbReference>
<evidence type="ECO:0000256" key="10">
    <source>
        <dbReference type="SAM" id="MobiDB-lite"/>
    </source>
</evidence>
<dbReference type="InterPro" id="IPR011990">
    <property type="entry name" value="TPR-like_helical_dom_sf"/>
</dbReference>
<dbReference type="SMART" id="SM00504">
    <property type="entry name" value="Ubox"/>
    <property type="match status" value="1"/>
</dbReference>
<dbReference type="AlphaFoldDB" id="J3MBH5"/>
<dbReference type="GO" id="GO:0016567">
    <property type="term" value="P:protein ubiquitination"/>
    <property type="evidence" value="ECO:0007669"/>
    <property type="project" value="UniProtKB-UniPathway"/>
</dbReference>
<dbReference type="Gramene" id="OB06G13690.1">
    <property type="protein sequence ID" value="OB06G13690.1"/>
    <property type="gene ID" value="OB06G13690"/>
</dbReference>
<dbReference type="HOGENOM" id="CLU_000134_46_0_1"/>
<comment type="catalytic activity">
    <reaction evidence="1">
        <text>S-ubiquitinyl-[E2 ubiquitin-conjugating enzyme]-L-cysteine + [acceptor protein]-L-lysine = [E2 ubiquitin-conjugating enzyme]-L-cysteine + N(6)-ubiquitinyl-[acceptor protein]-L-lysine.</text>
        <dbReference type="EC" id="2.3.2.27"/>
    </reaction>
</comment>